<feature type="repeat" description="PPR" evidence="3">
    <location>
        <begin position="255"/>
        <end position="289"/>
    </location>
</feature>
<proteinExistence type="inferred from homology"/>
<dbReference type="SUPFAM" id="SSF48452">
    <property type="entry name" value="TPR-like"/>
    <property type="match status" value="1"/>
</dbReference>
<sequence length="1112" mass="124111">MMLRSSTRASLRFFPQQSQFGTFSRPKPFLFPITLSYTTHIDAIKDRTRLIDSIRNLQNLDSALHLFHKMVSMNPLPSVKDFTLLFSSMVKMKHYTAAISLIKHLFSLGLKSDIYTLSIVVNCLCRLNHTPFAFSVVGTMFKIGLEPNVVTLNTIVNGLCIEGKVDLAIWLADHMDNMGYQPNAHTFGAIINGLCKIGNTPAAIALLRKTETRNCKPSFDVAVYNAIVDSLCKDGLLSEALSLFSEMTTKGIQPSTITYNCLIQGLCTFSRWQEAASLLSERKQKGIMPDTHTFNILMDALCKEGKISSARAILGQMVRMAKEPNVVTYHSMIAAYCFQNQMEEAMKVFDLMVHKGCLPDVNTYNSLIHGWCKIKRINKAIYLLDEMINKVCTVSIDEEARKTKMEEQKRVAQVEAAKQRCSSVIVAIQHLPRGSTNITDSCRRTLLKSARAELSFLSRPSSSSTPLSVNIGHLEAVVYILQQPFITGVSRVCKSIPLVPSARSNEHCCSSLKDIHVDIVCTLNRKPVWIIVSDRNPKYISWNRCHRSKGLKFRVEQVLAAARSTLSLRPSSVILFFANGLDNHVRKKLRDNFAASEIGLQFSVFSSVALEETEGDWINVIARSYKDACVLEIDPAVDKEVASNTSYNGHGSGADSSQLELSVAKAETQVHLLEENAKKLGLSVRKAEIRSKPSKENADTNLGDTFCSIVMGMKQNSFNRRNSESTEPENLSCEGNLVNFDTTALIAFVSGISNGGTKKLLATPEFELRQRFKGNYDFVLGQVMSELESPIHVQFGKILYGKTGIICQSVNTEFKELVLMCGGPNEKLRAEKLINCVRVVPDTPSERMMSLPTTRKLALKNKIVFGTGDHWHAPTLTANMAFVRAVSQTGMSLYTIEHRPRALTGLNLDVVTWNTLIYGFCKAGKPLAAKELFFTMHKFGQYPNLSSCAIILDGLFKCHLFSDAISLFREMEKSNLDLNIETYSVVLREMCHAGKLNDARELFSCLPAKGLKPDLYTYTIMIQGLCGEGLLIDAEEMLMNMEEHGCLPDSCTYNVFIQGLLRRNAVLKSIKYFQIMKDKGFAAHATTMELLVDYLSTHKGENAFQEFVQKIV</sequence>
<dbReference type="Gene3D" id="1.25.40.10">
    <property type="entry name" value="Tetratricopeptide repeat domain"/>
    <property type="match status" value="5"/>
</dbReference>
<dbReference type="PANTHER" id="PTHR46128:SF358">
    <property type="entry name" value="TETRATRICOPEPTIDE REPEAT (TPR)-LIKE SUPERFAMILY PROTEIN"/>
    <property type="match status" value="1"/>
</dbReference>
<feature type="repeat" description="PPR" evidence="3">
    <location>
        <begin position="183"/>
        <end position="217"/>
    </location>
</feature>
<feature type="repeat" description="PPR" evidence="3">
    <location>
        <begin position="1014"/>
        <end position="1048"/>
    </location>
</feature>
<reference evidence="5 6" key="1">
    <citation type="submission" date="2019-01" db="EMBL/GenBank/DDBJ databases">
        <title>Sequencing of cultivated peanut Arachis hypogaea provides insights into genome evolution and oil improvement.</title>
        <authorList>
            <person name="Chen X."/>
        </authorList>
    </citation>
    <scope>NUCLEOTIDE SEQUENCE [LARGE SCALE GENOMIC DNA]</scope>
    <source>
        <strain evidence="6">cv. Fuhuasheng</strain>
        <tissue evidence="5">Leaves</tissue>
    </source>
</reference>
<dbReference type="PANTHER" id="PTHR46128">
    <property type="entry name" value="MITOCHONDRIAL GROUP I INTRON SPLICING FACTOR CCM1"/>
    <property type="match status" value="1"/>
</dbReference>
<gene>
    <name evidence="5" type="ORF">Ahy_B05g074308</name>
</gene>
<dbReference type="InterPro" id="IPR011990">
    <property type="entry name" value="TPR-like_helical_dom_sf"/>
</dbReference>
<dbReference type="AlphaFoldDB" id="A0A444YYH9"/>
<evidence type="ECO:0000256" key="3">
    <source>
        <dbReference type="PROSITE-ProRule" id="PRU00708"/>
    </source>
</evidence>
<feature type="repeat" description="PPR" evidence="3">
    <location>
        <begin position="909"/>
        <end position="943"/>
    </location>
</feature>
<dbReference type="InterPro" id="IPR010733">
    <property type="entry name" value="DUF1308"/>
</dbReference>
<feature type="repeat" description="PPR" evidence="3">
    <location>
        <begin position="148"/>
        <end position="182"/>
    </location>
</feature>
<feature type="domain" description="DUF1308" evidence="4">
    <location>
        <begin position="738"/>
        <end position="904"/>
    </location>
</feature>
<comment type="similarity">
    <text evidence="1">Belongs to the PPR family. P subfamily.</text>
</comment>
<feature type="repeat" description="PPR" evidence="3">
    <location>
        <begin position="944"/>
        <end position="978"/>
    </location>
</feature>
<accession>A0A444YYH9</accession>
<feature type="repeat" description="PPR" evidence="3">
    <location>
        <begin position="360"/>
        <end position="394"/>
    </location>
</feature>
<dbReference type="InterPro" id="IPR002885">
    <property type="entry name" value="PPR_rpt"/>
</dbReference>
<feature type="repeat" description="PPR" evidence="3">
    <location>
        <begin position="1049"/>
        <end position="1083"/>
    </location>
</feature>
<evidence type="ECO:0000259" key="4">
    <source>
        <dbReference type="Pfam" id="PF07000"/>
    </source>
</evidence>
<dbReference type="PROSITE" id="PS51375">
    <property type="entry name" value="PPR"/>
    <property type="match status" value="13"/>
</dbReference>
<dbReference type="Pfam" id="PF01535">
    <property type="entry name" value="PPR"/>
    <property type="match status" value="1"/>
</dbReference>
<comment type="caution">
    <text evidence="5">The sequence shown here is derived from an EMBL/GenBank/DDBJ whole genome shotgun (WGS) entry which is preliminary data.</text>
</comment>
<dbReference type="InterPro" id="IPR050872">
    <property type="entry name" value="PPR_P_subfamily"/>
</dbReference>
<feature type="repeat" description="PPR" evidence="3">
    <location>
        <begin position="979"/>
        <end position="1013"/>
    </location>
</feature>
<feature type="repeat" description="PPR" evidence="3">
    <location>
        <begin position="325"/>
        <end position="359"/>
    </location>
</feature>
<feature type="repeat" description="PPR" evidence="3">
    <location>
        <begin position="220"/>
        <end position="254"/>
    </location>
</feature>
<dbReference type="Pfam" id="PF07000">
    <property type="entry name" value="DUF1308"/>
    <property type="match status" value="1"/>
</dbReference>
<keyword evidence="2" id="KW-0677">Repeat</keyword>
<name>A0A444YYH9_ARAHY</name>
<dbReference type="Pfam" id="PF13041">
    <property type="entry name" value="PPR_2"/>
    <property type="match status" value="5"/>
</dbReference>
<feature type="repeat" description="PPR" evidence="3">
    <location>
        <begin position="290"/>
        <end position="324"/>
    </location>
</feature>
<dbReference type="Pfam" id="PF12854">
    <property type="entry name" value="PPR_1"/>
    <property type="match status" value="1"/>
</dbReference>
<dbReference type="NCBIfam" id="TIGR00756">
    <property type="entry name" value="PPR"/>
    <property type="match status" value="9"/>
</dbReference>
<dbReference type="EMBL" id="SDMP01000015">
    <property type="protein sequence ID" value="RYR06990.1"/>
    <property type="molecule type" value="Genomic_DNA"/>
</dbReference>
<dbReference type="Proteomes" id="UP000289738">
    <property type="component" value="Chromosome B05"/>
</dbReference>
<organism evidence="5 6">
    <name type="scientific">Arachis hypogaea</name>
    <name type="common">Peanut</name>
    <dbReference type="NCBI Taxonomy" id="3818"/>
    <lineage>
        <taxon>Eukaryota</taxon>
        <taxon>Viridiplantae</taxon>
        <taxon>Streptophyta</taxon>
        <taxon>Embryophyta</taxon>
        <taxon>Tracheophyta</taxon>
        <taxon>Spermatophyta</taxon>
        <taxon>Magnoliopsida</taxon>
        <taxon>eudicotyledons</taxon>
        <taxon>Gunneridae</taxon>
        <taxon>Pentapetalae</taxon>
        <taxon>rosids</taxon>
        <taxon>fabids</taxon>
        <taxon>Fabales</taxon>
        <taxon>Fabaceae</taxon>
        <taxon>Papilionoideae</taxon>
        <taxon>50 kb inversion clade</taxon>
        <taxon>dalbergioids sensu lato</taxon>
        <taxon>Dalbergieae</taxon>
        <taxon>Pterocarpus clade</taxon>
        <taxon>Arachis</taxon>
    </lineage>
</organism>
<feature type="repeat" description="PPR" evidence="3">
    <location>
        <begin position="113"/>
        <end position="147"/>
    </location>
</feature>
<evidence type="ECO:0000256" key="1">
    <source>
        <dbReference type="ARBA" id="ARBA00007626"/>
    </source>
</evidence>
<evidence type="ECO:0000256" key="2">
    <source>
        <dbReference type="ARBA" id="ARBA00022737"/>
    </source>
</evidence>
<evidence type="ECO:0000313" key="5">
    <source>
        <dbReference type="EMBL" id="RYR06990.1"/>
    </source>
</evidence>
<dbReference type="STRING" id="3818.A0A444YYH9"/>
<keyword evidence="6" id="KW-1185">Reference proteome</keyword>
<evidence type="ECO:0000313" key="6">
    <source>
        <dbReference type="Proteomes" id="UP000289738"/>
    </source>
</evidence>
<protein>
    <recommendedName>
        <fullName evidence="4">DUF1308 domain-containing protein</fullName>
    </recommendedName>
</protein>